<keyword evidence="3" id="KW-0805">Transcription regulation</keyword>
<dbReference type="InterPro" id="IPR037522">
    <property type="entry name" value="HD_GYP_dom"/>
</dbReference>
<comment type="function">
    <text evidence="5">May play the central regulatory role in sporulation. It may be an element of the effector pathway responsible for the activation of sporulation genes in response to nutritional stress. Spo0A may act in concert with spo0H (a sigma factor) to control the expression of some genes that are critical to the sporulation process.</text>
</comment>
<dbReference type="SMART" id="SM00448">
    <property type="entry name" value="REC"/>
    <property type="match status" value="1"/>
</dbReference>
<dbReference type="FunFam" id="3.40.50.2300:FF:000018">
    <property type="entry name" value="DNA-binding transcriptional regulator NtrC"/>
    <property type="match status" value="1"/>
</dbReference>
<reference evidence="10 11" key="1">
    <citation type="submission" date="2017-04" db="EMBL/GenBank/DDBJ databases">
        <authorList>
            <person name="Afonso C.L."/>
            <person name="Miller P.J."/>
            <person name="Scott M.A."/>
            <person name="Spackman E."/>
            <person name="Goraichik I."/>
            <person name="Dimitrov K.M."/>
            <person name="Suarez D.L."/>
            <person name="Swayne D.E."/>
        </authorList>
    </citation>
    <scope>NUCLEOTIDE SEQUENCE [LARGE SCALE GENOMIC DNA]</scope>
    <source>
        <strain evidence="10 11">DSM 12816</strain>
    </source>
</reference>
<dbReference type="SUPFAM" id="SSF109604">
    <property type="entry name" value="HD-domain/PDEase-like"/>
    <property type="match status" value="1"/>
</dbReference>
<evidence type="ECO:0000256" key="4">
    <source>
        <dbReference type="ARBA" id="ARBA00023163"/>
    </source>
</evidence>
<evidence type="ECO:0000256" key="3">
    <source>
        <dbReference type="ARBA" id="ARBA00023015"/>
    </source>
</evidence>
<feature type="domain" description="HD" evidence="8">
    <location>
        <begin position="173"/>
        <end position="295"/>
    </location>
</feature>
<dbReference type="EMBL" id="FWXW01000005">
    <property type="protein sequence ID" value="SMC70049.1"/>
    <property type="molecule type" value="Genomic_DNA"/>
</dbReference>
<dbReference type="InterPro" id="IPR003607">
    <property type="entry name" value="HD/PDEase_dom"/>
</dbReference>
<protein>
    <recommendedName>
        <fullName evidence="1">Stage 0 sporulation protein A homolog</fullName>
    </recommendedName>
</protein>
<sequence>MSRILIVDDEKSIRITLCEFLKAENIQADSAEDAATALQMLEKAPYDVVFSDIIMPNSNGIDLLIEIKKRAPSIQVIIMTGEPTVETAIKAVQQGAHDYLPKPINRKMLMKAANHALQVKSLLDQKAALEELNHIYQAGLERLVGQRTTALQNAMQSIIILLSTMTEIRDPYTAGHQRRVGNLSAAIAGKMGMASSTVELIRIIGYIHDIGKIVVPSEILTKPGVLSPLERQIIQEHSQKGYEMLSKVDLPAIIAETVLQHHERCDGSGYPRGLKGSEITMEAQILMVADTVEAMMSHRPYRAALGLDAALNEIEKNSDKLYNPEIVSACKNLFLEGHYNNDDSEHIYYPIGVV</sequence>
<evidence type="ECO:0000259" key="7">
    <source>
        <dbReference type="PROSITE" id="PS50110"/>
    </source>
</evidence>
<dbReference type="OrthoDB" id="9804747at2"/>
<evidence type="ECO:0000256" key="2">
    <source>
        <dbReference type="ARBA" id="ARBA00022553"/>
    </source>
</evidence>
<evidence type="ECO:0000259" key="9">
    <source>
        <dbReference type="PROSITE" id="PS51832"/>
    </source>
</evidence>
<dbReference type="InterPro" id="IPR001789">
    <property type="entry name" value="Sig_transdc_resp-reg_receiver"/>
</dbReference>
<keyword evidence="2 6" id="KW-0597">Phosphoprotein</keyword>
<dbReference type="PROSITE" id="PS51831">
    <property type="entry name" value="HD"/>
    <property type="match status" value="1"/>
</dbReference>
<name>A0A1W2BAV7_9FIRM</name>
<feature type="domain" description="HD-GYP" evidence="9">
    <location>
        <begin position="151"/>
        <end position="346"/>
    </location>
</feature>
<feature type="modified residue" description="4-aspartylphosphate" evidence="6">
    <location>
        <position position="52"/>
    </location>
</feature>
<evidence type="ECO:0000256" key="6">
    <source>
        <dbReference type="PROSITE-ProRule" id="PRU00169"/>
    </source>
</evidence>
<dbReference type="Pfam" id="PF13487">
    <property type="entry name" value="HD_5"/>
    <property type="match status" value="1"/>
</dbReference>
<proteinExistence type="predicted"/>
<dbReference type="Proteomes" id="UP000192790">
    <property type="component" value="Unassembled WGS sequence"/>
</dbReference>
<dbReference type="Gene3D" id="1.10.3210.10">
    <property type="entry name" value="Hypothetical protein af1432"/>
    <property type="match status" value="1"/>
</dbReference>
<dbReference type="PROSITE" id="PS51832">
    <property type="entry name" value="HD_GYP"/>
    <property type="match status" value="1"/>
</dbReference>
<gene>
    <name evidence="10" type="ORF">SAMN02745168_2111</name>
</gene>
<accession>A0A1W2BAV7</accession>
<feature type="domain" description="Response regulatory" evidence="7">
    <location>
        <begin position="3"/>
        <end position="117"/>
    </location>
</feature>
<dbReference type="PANTHER" id="PTHR45228">
    <property type="entry name" value="CYCLIC DI-GMP PHOSPHODIESTERASE TM_0186-RELATED"/>
    <property type="match status" value="1"/>
</dbReference>
<dbReference type="InterPro" id="IPR006675">
    <property type="entry name" value="HDIG_dom"/>
</dbReference>
<dbReference type="PROSITE" id="PS50110">
    <property type="entry name" value="RESPONSE_REGULATORY"/>
    <property type="match status" value="1"/>
</dbReference>
<dbReference type="AlphaFoldDB" id="A0A1W2BAV7"/>
<dbReference type="NCBIfam" id="TIGR00277">
    <property type="entry name" value="HDIG"/>
    <property type="match status" value="1"/>
</dbReference>
<organism evidence="10 11">
    <name type="scientific">Papillibacter cinnamivorans DSM 12816</name>
    <dbReference type="NCBI Taxonomy" id="1122930"/>
    <lineage>
        <taxon>Bacteria</taxon>
        <taxon>Bacillati</taxon>
        <taxon>Bacillota</taxon>
        <taxon>Clostridia</taxon>
        <taxon>Eubacteriales</taxon>
        <taxon>Oscillospiraceae</taxon>
        <taxon>Papillibacter</taxon>
    </lineage>
</organism>
<evidence type="ECO:0000313" key="10">
    <source>
        <dbReference type="EMBL" id="SMC70049.1"/>
    </source>
</evidence>
<dbReference type="InterPro" id="IPR052020">
    <property type="entry name" value="Cyclic_di-GMP/3'3'-cGAMP_PDE"/>
</dbReference>
<evidence type="ECO:0000256" key="1">
    <source>
        <dbReference type="ARBA" id="ARBA00018672"/>
    </source>
</evidence>
<dbReference type="SUPFAM" id="SSF52172">
    <property type="entry name" value="CheY-like"/>
    <property type="match status" value="1"/>
</dbReference>
<evidence type="ECO:0000256" key="5">
    <source>
        <dbReference type="ARBA" id="ARBA00024867"/>
    </source>
</evidence>
<dbReference type="InterPro" id="IPR011006">
    <property type="entry name" value="CheY-like_superfamily"/>
</dbReference>
<keyword evidence="11" id="KW-1185">Reference proteome</keyword>
<evidence type="ECO:0000259" key="8">
    <source>
        <dbReference type="PROSITE" id="PS51831"/>
    </source>
</evidence>
<dbReference type="STRING" id="1122930.SAMN02745168_2111"/>
<dbReference type="GO" id="GO:0000160">
    <property type="term" value="P:phosphorelay signal transduction system"/>
    <property type="evidence" value="ECO:0007669"/>
    <property type="project" value="InterPro"/>
</dbReference>
<dbReference type="Pfam" id="PF00072">
    <property type="entry name" value="Response_reg"/>
    <property type="match status" value="1"/>
</dbReference>
<dbReference type="RefSeq" id="WP_159448083.1">
    <property type="nucleotide sequence ID" value="NZ_FWXW01000005.1"/>
</dbReference>
<dbReference type="CDD" id="cd00077">
    <property type="entry name" value="HDc"/>
    <property type="match status" value="1"/>
</dbReference>
<evidence type="ECO:0000313" key="11">
    <source>
        <dbReference type="Proteomes" id="UP000192790"/>
    </source>
</evidence>
<dbReference type="Gene3D" id="3.40.50.2300">
    <property type="match status" value="1"/>
</dbReference>
<dbReference type="InterPro" id="IPR006674">
    <property type="entry name" value="HD_domain"/>
</dbReference>
<keyword evidence="4" id="KW-0804">Transcription</keyword>
<dbReference type="SMART" id="SM00471">
    <property type="entry name" value="HDc"/>
    <property type="match status" value="1"/>
</dbReference>